<dbReference type="Proteomes" id="UP001151518">
    <property type="component" value="Unassembled WGS sequence"/>
</dbReference>
<dbReference type="AlphaFoldDB" id="A0A9W8G428"/>
<feature type="compositionally biased region" description="Low complexity" evidence="1">
    <location>
        <begin position="18"/>
        <end position="30"/>
    </location>
</feature>
<name>A0A9W8G428_9FUNG</name>
<accession>A0A9W8G428</accession>
<dbReference type="InterPro" id="IPR046347">
    <property type="entry name" value="bZIP_sf"/>
</dbReference>
<dbReference type="PROSITE" id="PS00036">
    <property type="entry name" value="BZIP_BASIC"/>
    <property type="match status" value="1"/>
</dbReference>
<dbReference type="EMBL" id="JANBTW010000061">
    <property type="protein sequence ID" value="KAJ2673997.1"/>
    <property type="molecule type" value="Genomic_DNA"/>
</dbReference>
<organism evidence="3 4">
    <name type="scientific">Coemansia spiralis</name>
    <dbReference type="NCBI Taxonomy" id="417178"/>
    <lineage>
        <taxon>Eukaryota</taxon>
        <taxon>Fungi</taxon>
        <taxon>Fungi incertae sedis</taxon>
        <taxon>Zoopagomycota</taxon>
        <taxon>Kickxellomycotina</taxon>
        <taxon>Kickxellomycetes</taxon>
        <taxon>Kickxellales</taxon>
        <taxon>Kickxellaceae</taxon>
        <taxon>Coemansia</taxon>
    </lineage>
</organism>
<reference evidence="3" key="1">
    <citation type="submission" date="2022-07" db="EMBL/GenBank/DDBJ databases">
        <title>Phylogenomic reconstructions and comparative analyses of Kickxellomycotina fungi.</title>
        <authorList>
            <person name="Reynolds N.K."/>
            <person name="Stajich J.E."/>
            <person name="Barry K."/>
            <person name="Grigoriev I.V."/>
            <person name="Crous P."/>
            <person name="Smith M.E."/>
        </authorList>
    </citation>
    <scope>NUCLEOTIDE SEQUENCE</scope>
    <source>
        <strain evidence="3">NRRL 3115</strain>
    </source>
</reference>
<dbReference type="CDD" id="cd14686">
    <property type="entry name" value="bZIP"/>
    <property type="match status" value="1"/>
</dbReference>
<dbReference type="GO" id="GO:0003700">
    <property type="term" value="F:DNA-binding transcription factor activity"/>
    <property type="evidence" value="ECO:0007669"/>
    <property type="project" value="InterPro"/>
</dbReference>
<evidence type="ECO:0000259" key="2">
    <source>
        <dbReference type="PROSITE" id="PS50217"/>
    </source>
</evidence>
<feature type="region of interest" description="Disordered" evidence="1">
    <location>
        <begin position="1"/>
        <end position="98"/>
    </location>
</feature>
<sequence>MTRGSRHAASSARDQEGDSSNTNNNNNNKDTNVKESSGDKSLANNTPTTLPPITSASGTLSTQTPSTTLSKRQKKVNIDVRRKQNRDAAARHRQRQQSRLDELTFKEAVLRQRVTELKSEINALKTAREGQQTAQYDTFTAALLSTMEAVDVLQANLLQASHDSLQLITDVSYPIIVQ</sequence>
<evidence type="ECO:0000313" key="3">
    <source>
        <dbReference type="EMBL" id="KAJ2673997.1"/>
    </source>
</evidence>
<feature type="compositionally biased region" description="Basic and acidic residues" evidence="1">
    <location>
        <begin position="76"/>
        <end position="90"/>
    </location>
</feature>
<dbReference type="OrthoDB" id="5566657at2759"/>
<evidence type="ECO:0000256" key="1">
    <source>
        <dbReference type="SAM" id="MobiDB-lite"/>
    </source>
</evidence>
<evidence type="ECO:0000313" key="4">
    <source>
        <dbReference type="Proteomes" id="UP001151518"/>
    </source>
</evidence>
<protein>
    <recommendedName>
        <fullName evidence="2">BZIP domain-containing protein</fullName>
    </recommendedName>
</protein>
<proteinExistence type="predicted"/>
<feature type="compositionally biased region" description="Low complexity" evidence="1">
    <location>
        <begin position="57"/>
        <end position="70"/>
    </location>
</feature>
<dbReference type="InterPro" id="IPR004827">
    <property type="entry name" value="bZIP"/>
</dbReference>
<dbReference type="SUPFAM" id="SSF57959">
    <property type="entry name" value="Leucine zipper domain"/>
    <property type="match status" value="1"/>
</dbReference>
<gene>
    <name evidence="3" type="ORF">GGI25_004482</name>
</gene>
<dbReference type="Gene3D" id="1.20.5.170">
    <property type="match status" value="1"/>
</dbReference>
<feature type="compositionally biased region" description="Polar residues" evidence="1">
    <location>
        <begin position="42"/>
        <end position="56"/>
    </location>
</feature>
<comment type="caution">
    <text evidence="3">The sequence shown here is derived from an EMBL/GenBank/DDBJ whole genome shotgun (WGS) entry which is preliminary data.</text>
</comment>
<dbReference type="PROSITE" id="PS50217">
    <property type="entry name" value="BZIP"/>
    <property type="match status" value="1"/>
</dbReference>
<dbReference type="SMART" id="SM00338">
    <property type="entry name" value="BRLZ"/>
    <property type="match status" value="1"/>
</dbReference>
<feature type="domain" description="BZIP" evidence="2">
    <location>
        <begin position="81"/>
        <end position="125"/>
    </location>
</feature>